<keyword evidence="1" id="KW-0812">Transmembrane</keyword>
<evidence type="ECO:0000313" key="2">
    <source>
        <dbReference type="EMBL" id="MFD2256775.1"/>
    </source>
</evidence>
<keyword evidence="3" id="KW-1185">Reference proteome</keyword>
<dbReference type="Proteomes" id="UP001597375">
    <property type="component" value="Unassembled WGS sequence"/>
</dbReference>
<proteinExistence type="predicted"/>
<sequence>MLFASGMASFTSEPGIVFHGGKLIMWVWSPFAMAESNGNGRIGITPEFAAFLWSVIVGILTGFIIPLFLKQKAQKQLMPGANPDLIGTPWERKTSEKLDTLREAQQNKSEMAVA</sequence>
<accession>A0ABW5D7Q3</accession>
<reference evidence="3" key="1">
    <citation type="journal article" date="2019" name="Int. J. Syst. Evol. Microbiol.">
        <title>The Global Catalogue of Microorganisms (GCM) 10K type strain sequencing project: providing services to taxonomists for standard genome sequencing and annotation.</title>
        <authorList>
            <consortium name="The Broad Institute Genomics Platform"/>
            <consortium name="The Broad Institute Genome Sequencing Center for Infectious Disease"/>
            <person name="Wu L."/>
            <person name="Ma J."/>
        </authorList>
    </citation>
    <scope>NUCLEOTIDE SEQUENCE [LARGE SCALE GENOMIC DNA]</scope>
    <source>
        <strain evidence="3">CGMCC 4.7106</strain>
    </source>
</reference>
<comment type="caution">
    <text evidence="2">The sequence shown here is derived from an EMBL/GenBank/DDBJ whole genome shotgun (WGS) entry which is preliminary data.</text>
</comment>
<keyword evidence="1" id="KW-0472">Membrane</keyword>
<keyword evidence="1" id="KW-1133">Transmembrane helix</keyword>
<gene>
    <name evidence="2" type="ORF">ACFSSA_08820</name>
</gene>
<dbReference type="RefSeq" id="WP_386820065.1">
    <property type="nucleotide sequence ID" value="NZ_JBHUIT010000014.1"/>
</dbReference>
<evidence type="ECO:0000313" key="3">
    <source>
        <dbReference type="Proteomes" id="UP001597375"/>
    </source>
</evidence>
<evidence type="ECO:0000256" key="1">
    <source>
        <dbReference type="SAM" id="Phobius"/>
    </source>
</evidence>
<name>A0ABW5D7Q3_9BACT</name>
<organism evidence="2 3">
    <name type="scientific">Luteolibacter algae</name>
    <dbReference type="NCBI Taxonomy" id="454151"/>
    <lineage>
        <taxon>Bacteria</taxon>
        <taxon>Pseudomonadati</taxon>
        <taxon>Verrucomicrobiota</taxon>
        <taxon>Verrucomicrobiia</taxon>
        <taxon>Verrucomicrobiales</taxon>
        <taxon>Verrucomicrobiaceae</taxon>
        <taxon>Luteolibacter</taxon>
    </lineage>
</organism>
<protein>
    <submittedName>
        <fullName evidence="2">Uncharacterized protein</fullName>
    </submittedName>
</protein>
<feature type="transmembrane region" description="Helical" evidence="1">
    <location>
        <begin position="48"/>
        <end position="69"/>
    </location>
</feature>
<dbReference type="EMBL" id="JBHUIT010000014">
    <property type="protein sequence ID" value="MFD2256775.1"/>
    <property type="molecule type" value="Genomic_DNA"/>
</dbReference>